<evidence type="ECO:0000256" key="4">
    <source>
        <dbReference type="ARBA" id="ARBA00022989"/>
    </source>
</evidence>
<feature type="transmembrane region" description="Helical" evidence="6">
    <location>
        <begin position="157"/>
        <end position="175"/>
    </location>
</feature>
<dbReference type="Pfam" id="PF07291">
    <property type="entry name" value="MauE"/>
    <property type="match status" value="1"/>
</dbReference>
<evidence type="ECO:0000256" key="5">
    <source>
        <dbReference type="ARBA" id="ARBA00023136"/>
    </source>
</evidence>
<dbReference type="RefSeq" id="WP_072944237.1">
    <property type="nucleotide sequence ID" value="NZ_FQWO01000007.1"/>
</dbReference>
<evidence type="ECO:0000313" key="8">
    <source>
        <dbReference type="EMBL" id="PRZ22136.1"/>
    </source>
</evidence>
<dbReference type="Proteomes" id="UP000237771">
    <property type="component" value="Unassembled WGS sequence"/>
</dbReference>
<evidence type="ECO:0000259" key="7">
    <source>
        <dbReference type="PROSITE" id="PS50846"/>
    </source>
</evidence>
<dbReference type="Pfam" id="PF00403">
    <property type="entry name" value="HMA"/>
    <property type="match status" value="1"/>
</dbReference>
<evidence type="ECO:0000256" key="1">
    <source>
        <dbReference type="ARBA" id="ARBA00004141"/>
    </source>
</evidence>
<dbReference type="InterPro" id="IPR036163">
    <property type="entry name" value="HMA_dom_sf"/>
</dbReference>
<dbReference type="OrthoDB" id="1521937at2"/>
<dbReference type="InterPro" id="IPR006121">
    <property type="entry name" value="HMA_dom"/>
</dbReference>
<comment type="subcellular location">
    <subcellularLocation>
        <location evidence="1">Membrane</location>
        <topology evidence="1">Multi-pass membrane protein</topology>
    </subcellularLocation>
</comment>
<keyword evidence="4 6" id="KW-1133">Transmembrane helix</keyword>
<dbReference type="GO" id="GO:0016020">
    <property type="term" value="C:membrane"/>
    <property type="evidence" value="ECO:0007669"/>
    <property type="project" value="UniProtKB-SubCell"/>
</dbReference>
<protein>
    <submittedName>
        <fullName evidence="9">Heavy-metal-associated domain-containing protein</fullName>
    </submittedName>
</protein>
<evidence type="ECO:0000313" key="11">
    <source>
        <dbReference type="Proteomes" id="UP000237771"/>
    </source>
</evidence>
<sequence>MTTEFTINGMTCNGCRTAVEEILSKVEGVSQAIVILETETATIHSNNEIKLDELIRALAQKPKFTILKKETIVPLIENPEIKKSWLATYFPLLLIVAFITGISLITSYQNETIKWMSFMNSFMAGFFIVFSFFKLLNLKGFASSYAMYDILAKKIPAYGFIYPFIELGLGLAYLINYNPKLINTITLIVLTISIIGVIESNLNKRKIKCACLGSVFNLPMSTVTIIEDLVMILMALFMIFS</sequence>
<evidence type="ECO:0000313" key="10">
    <source>
        <dbReference type="Proteomes" id="UP000184384"/>
    </source>
</evidence>
<dbReference type="PROSITE" id="PS50846">
    <property type="entry name" value="HMA_2"/>
    <property type="match status" value="1"/>
</dbReference>
<feature type="transmembrane region" description="Helical" evidence="6">
    <location>
        <begin position="210"/>
        <end position="240"/>
    </location>
</feature>
<feature type="transmembrane region" description="Helical" evidence="6">
    <location>
        <begin position="86"/>
        <end position="109"/>
    </location>
</feature>
<dbReference type="STRING" id="280093.SAMN05443373_107137"/>
<keyword evidence="3" id="KW-0479">Metal-binding</keyword>
<dbReference type="GO" id="GO:0046872">
    <property type="term" value="F:metal ion binding"/>
    <property type="evidence" value="ECO:0007669"/>
    <property type="project" value="UniProtKB-KW"/>
</dbReference>
<dbReference type="PROSITE" id="PS01047">
    <property type="entry name" value="HMA_1"/>
    <property type="match status" value="1"/>
</dbReference>
<dbReference type="EMBL" id="PVUB01000007">
    <property type="protein sequence ID" value="PRZ22136.1"/>
    <property type="molecule type" value="Genomic_DNA"/>
</dbReference>
<feature type="domain" description="HMA" evidence="7">
    <location>
        <begin position="1"/>
        <end position="70"/>
    </location>
</feature>
<dbReference type="Gene3D" id="3.30.70.100">
    <property type="match status" value="1"/>
</dbReference>
<name>A0A1M5Q9U4_9FLAO</name>
<reference evidence="9" key="1">
    <citation type="submission" date="2016-11" db="EMBL/GenBank/DDBJ databases">
        <authorList>
            <person name="Jaros S."/>
            <person name="Januszkiewicz K."/>
            <person name="Wedrychowicz H."/>
        </authorList>
    </citation>
    <scope>NUCLEOTIDE SEQUENCE [LARGE SCALE GENOMIC DNA]</scope>
    <source>
        <strain evidence="9">DSM 19729</strain>
    </source>
</reference>
<proteinExistence type="predicted"/>
<dbReference type="EMBL" id="FQWO01000007">
    <property type="protein sequence ID" value="SHH10875.1"/>
    <property type="molecule type" value="Genomic_DNA"/>
</dbReference>
<evidence type="ECO:0000256" key="3">
    <source>
        <dbReference type="ARBA" id="ARBA00022723"/>
    </source>
</evidence>
<evidence type="ECO:0000313" key="9">
    <source>
        <dbReference type="EMBL" id="SHH10875.1"/>
    </source>
</evidence>
<dbReference type="Proteomes" id="UP000184384">
    <property type="component" value="Unassembled WGS sequence"/>
</dbReference>
<dbReference type="AlphaFoldDB" id="A0A1M5Q9U4"/>
<keyword evidence="5 6" id="KW-0472">Membrane</keyword>
<keyword evidence="2 6" id="KW-0812">Transmembrane</keyword>
<evidence type="ECO:0000256" key="6">
    <source>
        <dbReference type="SAM" id="Phobius"/>
    </source>
</evidence>
<dbReference type="CDD" id="cd00371">
    <property type="entry name" value="HMA"/>
    <property type="match status" value="1"/>
</dbReference>
<reference evidence="8 11" key="3">
    <citation type="submission" date="2018-03" db="EMBL/GenBank/DDBJ databases">
        <title>Genomic Encyclopedia of Archaeal and Bacterial Type Strains, Phase II (KMG-II): from individual species to whole genera.</title>
        <authorList>
            <person name="Goeker M."/>
        </authorList>
    </citation>
    <scope>NUCLEOTIDE SEQUENCE [LARGE SCALE GENOMIC DNA]</scope>
    <source>
        <strain evidence="8 11">DSM 17797</strain>
    </source>
</reference>
<gene>
    <name evidence="8" type="ORF">BC624_107137</name>
    <name evidence="9" type="ORF">SAMN05443373_107137</name>
</gene>
<evidence type="ECO:0000256" key="2">
    <source>
        <dbReference type="ARBA" id="ARBA00022692"/>
    </source>
</evidence>
<feature type="transmembrane region" description="Helical" evidence="6">
    <location>
        <begin position="181"/>
        <end position="198"/>
    </location>
</feature>
<dbReference type="InterPro" id="IPR017969">
    <property type="entry name" value="Heavy-metal-associated_CS"/>
</dbReference>
<accession>A0A1M5Q9U4</accession>
<organism evidence="9 10">
    <name type="scientific">Flavobacterium granuli</name>
    <dbReference type="NCBI Taxonomy" id="280093"/>
    <lineage>
        <taxon>Bacteria</taxon>
        <taxon>Pseudomonadati</taxon>
        <taxon>Bacteroidota</taxon>
        <taxon>Flavobacteriia</taxon>
        <taxon>Flavobacteriales</taxon>
        <taxon>Flavobacteriaceae</taxon>
        <taxon>Flavobacterium</taxon>
    </lineage>
</organism>
<dbReference type="GO" id="GO:0030416">
    <property type="term" value="P:methylamine metabolic process"/>
    <property type="evidence" value="ECO:0007669"/>
    <property type="project" value="InterPro"/>
</dbReference>
<feature type="transmembrane region" description="Helical" evidence="6">
    <location>
        <begin position="115"/>
        <end position="136"/>
    </location>
</feature>
<dbReference type="InterPro" id="IPR009908">
    <property type="entry name" value="Methylamine_util_MauE"/>
</dbReference>
<keyword evidence="11" id="KW-1185">Reference proteome</keyword>
<reference evidence="10" key="2">
    <citation type="submission" date="2016-11" db="EMBL/GenBank/DDBJ databases">
        <authorList>
            <person name="Varghese N."/>
            <person name="Submissions S."/>
        </authorList>
    </citation>
    <scope>NUCLEOTIDE SEQUENCE [LARGE SCALE GENOMIC DNA]</scope>
    <source>
        <strain evidence="10">DSM 19729</strain>
    </source>
</reference>
<dbReference type="SUPFAM" id="SSF55008">
    <property type="entry name" value="HMA, heavy metal-associated domain"/>
    <property type="match status" value="1"/>
</dbReference>